<sequence>MELRDIKYIVSIKKYSSITQAAKELYIPQPTLSNVLKRVETELGKSLFIRTKSGLKLTKSGTHFVQMAEELLAMNDKMMSEMASFSETPKTIRIASPDMWCARLVAPVTAEFFKSYPDVMVNIQEKSTAEIEEGLRKDEIDIGILQLPFLDMDCFDYRPLFDEQIMIAVASDYWKKYAVLIGAQQDSISLKHLENHRLIFTDPERPVRRKIELALKNNRIPYMISAVTNNLEASLVLAEKEVGIAFISDKQKNYYIDQYHLTYVRADQFLPKWQMVAVQKKENHTAIIDSFIREMEAFTAGWDSGSHF</sequence>
<dbReference type="Proteomes" id="UP001198182">
    <property type="component" value="Unassembled WGS sequence"/>
</dbReference>
<protein>
    <submittedName>
        <fullName evidence="6">LysR family transcriptional regulator</fullName>
    </submittedName>
</protein>
<organism evidence="6 7">
    <name type="scientific">Hominifimenecus microfluidus</name>
    <dbReference type="NCBI Taxonomy" id="2885348"/>
    <lineage>
        <taxon>Bacteria</taxon>
        <taxon>Bacillati</taxon>
        <taxon>Bacillota</taxon>
        <taxon>Clostridia</taxon>
        <taxon>Lachnospirales</taxon>
        <taxon>Lachnospiraceae</taxon>
        <taxon>Hominifimenecus</taxon>
    </lineage>
</organism>
<keyword evidence="2" id="KW-0805">Transcription regulation</keyword>
<keyword evidence="3" id="KW-0238">DNA-binding</keyword>
<dbReference type="AlphaFoldDB" id="A0AAE3E9N2"/>
<dbReference type="PROSITE" id="PS50931">
    <property type="entry name" value="HTH_LYSR"/>
    <property type="match status" value="1"/>
</dbReference>
<dbReference type="GO" id="GO:0005829">
    <property type="term" value="C:cytosol"/>
    <property type="evidence" value="ECO:0007669"/>
    <property type="project" value="TreeGrafter"/>
</dbReference>
<reference evidence="6" key="1">
    <citation type="submission" date="2021-10" db="EMBL/GenBank/DDBJ databases">
        <title>Anaerobic single-cell dispensing facilitates the cultivation of human gut bacteria.</title>
        <authorList>
            <person name="Afrizal A."/>
        </authorList>
    </citation>
    <scope>NUCLEOTIDE SEQUENCE</scope>
    <source>
        <strain evidence="6">CLA-AA-H215</strain>
    </source>
</reference>
<dbReference type="FunFam" id="1.10.10.10:FF:000001">
    <property type="entry name" value="LysR family transcriptional regulator"/>
    <property type="match status" value="1"/>
</dbReference>
<dbReference type="CDD" id="cd05466">
    <property type="entry name" value="PBP2_LTTR_substrate"/>
    <property type="match status" value="1"/>
</dbReference>
<dbReference type="InterPro" id="IPR005119">
    <property type="entry name" value="LysR_subst-bd"/>
</dbReference>
<dbReference type="InterPro" id="IPR000847">
    <property type="entry name" value="LysR_HTH_N"/>
</dbReference>
<dbReference type="PRINTS" id="PR00039">
    <property type="entry name" value="HTHLYSR"/>
</dbReference>
<dbReference type="RefSeq" id="WP_308453239.1">
    <property type="nucleotide sequence ID" value="NZ_JAJEQR010000013.1"/>
</dbReference>
<dbReference type="InterPro" id="IPR050950">
    <property type="entry name" value="HTH-type_LysR_regulators"/>
</dbReference>
<dbReference type="Gene3D" id="1.10.10.10">
    <property type="entry name" value="Winged helix-like DNA-binding domain superfamily/Winged helix DNA-binding domain"/>
    <property type="match status" value="1"/>
</dbReference>
<dbReference type="GO" id="GO:0003677">
    <property type="term" value="F:DNA binding"/>
    <property type="evidence" value="ECO:0007669"/>
    <property type="project" value="UniProtKB-KW"/>
</dbReference>
<proteinExistence type="inferred from homology"/>
<dbReference type="SUPFAM" id="SSF53850">
    <property type="entry name" value="Periplasmic binding protein-like II"/>
    <property type="match status" value="1"/>
</dbReference>
<evidence type="ECO:0000259" key="5">
    <source>
        <dbReference type="PROSITE" id="PS50931"/>
    </source>
</evidence>
<evidence type="ECO:0000256" key="1">
    <source>
        <dbReference type="ARBA" id="ARBA00009437"/>
    </source>
</evidence>
<dbReference type="Pfam" id="PF03466">
    <property type="entry name" value="LysR_substrate"/>
    <property type="match status" value="1"/>
</dbReference>
<comment type="similarity">
    <text evidence="1">Belongs to the LysR transcriptional regulatory family.</text>
</comment>
<evidence type="ECO:0000256" key="4">
    <source>
        <dbReference type="ARBA" id="ARBA00023163"/>
    </source>
</evidence>
<dbReference type="PANTHER" id="PTHR30419:SF25">
    <property type="entry name" value="HTH-TYPE TRANSCRIPTIONAL REGULATOR YTLI"/>
    <property type="match status" value="1"/>
</dbReference>
<dbReference type="InterPro" id="IPR036388">
    <property type="entry name" value="WH-like_DNA-bd_sf"/>
</dbReference>
<evidence type="ECO:0000256" key="3">
    <source>
        <dbReference type="ARBA" id="ARBA00023125"/>
    </source>
</evidence>
<dbReference type="SUPFAM" id="SSF46785">
    <property type="entry name" value="Winged helix' DNA-binding domain"/>
    <property type="match status" value="1"/>
</dbReference>
<comment type="caution">
    <text evidence="6">The sequence shown here is derived from an EMBL/GenBank/DDBJ whole genome shotgun (WGS) entry which is preliminary data.</text>
</comment>
<feature type="domain" description="HTH lysR-type" evidence="5">
    <location>
        <begin position="1"/>
        <end position="58"/>
    </location>
</feature>
<dbReference type="EMBL" id="JAJEQR010000013">
    <property type="protein sequence ID" value="MCC2230569.1"/>
    <property type="molecule type" value="Genomic_DNA"/>
</dbReference>
<dbReference type="PANTHER" id="PTHR30419">
    <property type="entry name" value="HTH-TYPE TRANSCRIPTIONAL REGULATOR YBHD"/>
    <property type="match status" value="1"/>
</dbReference>
<dbReference type="Pfam" id="PF00126">
    <property type="entry name" value="HTH_1"/>
    <property type="match status" value="1"/>
</dbReference>
<keyword evidence="4" id="KW-0804">Transcription</keyword>
<evidence type="ECO:0000313" key="7">
    <source>
        <dbReference type="Proteomes" id="UP001198182"/>
    </source>
</evidence>
<dbReference type="InterPro" id="IPR036390">
    <property type="entry name" value="WH_DNA-bd_sf"/>
</dbReference>
<dbReference type="Gene3D" id="3.40.190.290">
    <property type="match status" value="1"/>
</dbReference>
<name>A0AAE3E9N2_9FIRM</name>
<gene>
    <name evidence="6" type="ORF">LKD81_06075</name>
</gene>
<keyword evidence="7" id="KW-1185">Reference proteome</keyword>
<dbReference type="GO" id="GO:0003700">
    <property type="term" value="F:DNA-binding transcription factor activity"/>
    <property type="evidence" value="ECO:0007669"/>
    <property type="project" value="InterPro"/>
</dbReference>
<accession>A0AAE3E9N2</accession>
<evidence type="ECO:0000313" key="6">
    <source>
        <dbReference type="EMBL" id="MCC2230569.1"/>
    </source>
</evidence>
<evidence type="ECO:0000256" key="2">
    <source>
        <dbReference type="ARBA" id="ARBA00023015"/>
    </source>
</evidence>